<evidence type="ECO:0000313" key="3">
    <source>
        <dbReference type="Proteomes" id="UP001482620"/>
    </source>
</evidence>
<sequence length="129" mass="15217">MLSLNEPAEKEKEEEEIRGGRGLEKPGQDSRDVIYRSKSYLNNIPTYRQTGWWYRIRAERGRRRNRAWLMQPAFSPLCMVSARITTVEEEEEEEEEDSQRERCIQTDVPLLSYKTGPVGFALYMLPQML</sequence>
<feature type="compositionally biased region" description="Basic and acidic residues" evidence="1">
    <location>
        <begin position="7"/>
        <end position="30"/>
    </location>
</feature>
<proteinExistence type="predicted"/>
<dbReference type="EMBL" id="JAHRIQ010038333">
    <property type="protein sequence ID" value="MEQ2233983.1"/>
    <property type="molecule type" value="Genomic_DNA"/>
</dbReference>
<protein>
    <submittedName>
        <fullName evidence="2">Uncharacterized protein</fullName>
    </submittedName>
</protein>
<evidence type="ECO:0000313" key="2">
    <source>
        <dbReference type="EMBL" id="MEQ2233983.1"/>
    </source>
</evidence>
<keyword evidence="3" id="KW-1185">Reference proteome</keyword>
<dbReference type="Proteomes" id="UP001482620">
    <property type="component" value="Unassembled WGS sequence"/>
</dbReference>
<organism evidence="2 3">
    <name type="scientific">Ilyodon furcidens</name>
    <name type="common">goldbreast splitfin</name>
    <dbReference type="NCBI Taxonomy" id="33524"/>
    <lineage>
        <taxon>Eukaryota</taxon>
        <taxon>Metazoa</taxon>
        <taxon>Chordata</taxon>
        <taxon>Craniata</taxon>
        <taxon>Vertebrata</taxon>
        <taxon>Euteleostomi</taxon>
        <taxon>Actinopterygii</taxon>
        <taxon>Neopterygii</taxon>
        <taxon>Teleostei</taxon>
        <taxon>Neoteleostei</taxon>
        <taxon>Acanthomorphata</taxon>
        <taxon>Ovalentaria</taxon>
        <taxon>Atherinomorphae</taxon>
        <taxon>Cyprinodontiformes</taxon>
        <taxon>Goodeidae</taxon>
        <taxon>Ilyodon</taxon>
    </lineage>
</organism>
<gene>
    <name evidence="2" type="ORF">ILYODFUR_027314</name>
</gene>
<reference evidence="2 3" key="1">
    <citation type="submission" date="2021-06" db="EMBL/GenBank/DDBJ databases">
        <authorList>
            <person name="Palmer J.M."/>
        </authorList>
    </citation>
    <scope>NUCLEOTIDE SEQUENCE [LARGE SCALE GENOMIC DNA]</scope>
    <source>
        <strain evidence="3">if_2019</strain>
        <tissue evidence="2">Muscle</tissue>
    </source>
</reference>
<feature type="region of interest" description="Disordered" evidence="1">
    <location>
        <begin position="1"/>
        <end position="30"/>
    </location>
</feature>
<evidence type="ECO:0000256" key="1">
    <source>
        <dbReference type="SAM" id="MobiDB-lite"/>
    </source>
</evidence>
<accession>A0ABV0TQ15</accession>
<name>A0ABV0TQ15_9TELE</name>
<comment type="caution">
    <text evidence="2">The sequence shown here is derived from an EMBL/GenBank/DDBJ whole genome shotgun (WGS) entry which is preliminary data.</text>
</comment>